<dbReference type="AlphaFoldDB" id="A0A0B4FII5"/>
<accession>A0A0B4FII5</accession>
<dbReference type="OrthoDB" id="4941064at2759"/>
<proteinExistence type="predicted"/>
<sequence>MHRNVPGLHLALPNTSTGPRRPGPPSVEVGANLAESSTAKAAVGTQDVYFVDSELEDVLLGPTLGNVAIVVSAELDTNVEEPSLLEVLPLDEGETVEDCCLLECSDGWPDEEITAVDVLPLLLTCVVALTETTLELDDLDEVDTLEISAFEELRVELAGWEERLGLNEFGADEVRALEFPGVEEIKVFELTGFENVGLETVGLEMAGFKVDLPPVKEEENEVTRVEKLGGLELSMYDELSGIDELDGIGWREISDRGFVLKLAVFEEPSPETGRLEVPGCGV</sequence>
<feature type="non-terminal residue" evidence="2">
    <location>
        <position position="1"/>
    </location>
</feature>
<feature type="region of interest" description="Disordered" evidence="1">
    <location>
        <begin position="1"/>
        <end position="27"/>
    </location>
</feature>
<evidence type="ECO:0000313" key="3">
    <source>
        <dbReference type="Proteomes" id="UP000031186"/>
    </source>
</evidence>
<reference evidence="2 3" key="1">
    <citation type="journal article" date="2014" name="Proc. Natl. Acad. Sci. U.S.A.">
        <title>Trajectory and genomic determinants of fungal-pathogen speciation and host adaptation.</title>
        <authorList>
            <person name="Hu X."/>
            <person name="Xiao G."/>
            <person name="Zheng P."/>
            <person name="Shang Y."/>
            <person name="Su Y."/>
            <person name="Zhang X."/>
            <person name="Liu X."/>
            <person name="Zhan S."/>
            <person name="St Leger R.J."/>
            <person name="Wang C."/>
        </authorList>
    </citation>
    <scope>NUCLEOTIDE SEQUENCE [LARGE SCALE GENOMIC DNA]</scope>
    <source>
        <strain evidence="2 3">ARSEF 549</strain>
    </source>
</reference>
<dbReference type="VEuPathDB" id="FungiDB:MAN_05290"/>
<gene>
    <name evidence="2" type="ORF">MAN_05290</name>
</gene>
<dbReference type="EMBL" id="AZNF01000006">
    <property type="protein sequence ID" value="KID65631.1"/>
    <property type="molecule type" value="Genomic_DNA"/>
</dbReference>
<evidence type="ECO:0000313" key="2">
    <source>
        <dbReference type="EMBL" id="KID65631.1"/>
    </source>
</evidence>
<comment type="caution">
    <text evidence="2">The sequence shown here is derived from an EMBL/GenBank/DDBJ whole genome shotgun (WGS) entry which is preliminary data.</text>
</comment>
<organism evidence="2 3">
    <name type="scientific">Metarhizium anisopliae (strain ARSEF 549)</name>
    <dbReference type="NCBI Taxonomy" id="3151832"/>
    <lineage>
        <taxon>Eukaryota</taxon>
        <taxon>Fungi</taxon>
        <taxon>Dikarya</taxon>
        <taxon>Ascomycota</taxon>
        <taxon>Pezizomycotina</taxon>
        <taxon>Sordariomycetes</taxon>
        <taxon>Hypocreomycetidae</taxon>
        <taxon>Hypocreales</taxon>
        <taxon>Clavicipitaceae</taxon>
        <taxon>Metarhizium</taxon>
    </lineage>
</organism>
<evidence type="ECO:0000256" key="1">
    <source>
        <dbReference type="SAM" id="MobiDB-lite"/>
    </source>
</evidence>
<keyword evidence="3" id="KW-1185">Reference proteome</keyword>
<dbReference type="HOGENOM" id="CLU_946923_0_0_1"/>
<dbReference type="Proteomes" id="UP000031186">
    <property type="component" value="Unassembled WGS sequence"/>
</dbReference>
<name>A0A0B4FII5_METAF</name>
<protein>
    <submittedName>
        <fullName evidence="2">Uncharacterized protein</fullName>
    </submittedName>
</protein>